<keyword evidence="2" id="KW-0805">Transcription regulation</keyword>
<dbReference type="Gramene" id="TraesCS3B02G451600.1">
    <property type="protein sequence ID" value="TraesCS3B02G451600.1"/>
    <property type="gene ID" value="TraesCS3B02G451600"/>
</dbReference>
<dbReference type="Gramene" id="TraesJUL3B03G01745670.1">
    <property type="protein sequence ID" value="TraesJUL3B03G01745670.1"/>
    <property type="gene ID" value="TraesJUL3B03G01745670"/>
</dbReference>
<evidence type="ECO:0000256" key="3">
    <source>
        <dbReference type="ARBA" id="ARBA00023125"/>
    </source>
</evidence>
<evidence type="ECO:0000313" key="7">
    <source>
        <dbReference type="EnsemblPlants" id="TraesCS3B02G451600.1"/>
    </source>
</evidence>
<keyword evidence="3" id="KW-0238">DNA-binding</keyword>
<dbReference type="InterPro" id="IPR050655">
    <property type="entry name" value="Plant_B3_domain"/>
</dbReference>
<feature type="domain" description="TF-B3" evidence="6">
    <location>
        <begin position="75"/>
        <end position="135"/>
    </location>
</feature>
<dbReference type="Gramene" id="TraesLDM3B03G01731210.1">
    <property type="protein sequence ID" value="TraesLDM3B03G01731210.1"/>
    <property type="gene ID" value="TraesLDM3B03G01731210"/>
</dbReference>
<name>A0A3B6FXZ3_WHEAT</name>
<evidence type="ECO:0000256" key="5">
    <source>
        <dbReference type="ARBA" id="ARBA00023242"/>
    </source>
</evidence>
<dbReference type="Gene3D" id="2.40.330.10">
    <property type="entry name" value="DNA-binding pseudobarrel domain"/>
    <property type="match status" value="1"/>
</dbReference>
<sequence length="154" mass="17385">MMIEAKNKGKEAVSAMEKGKEVVPLTDEDVVVEEPRSGKCWNYGHYHEGGPTQFCKVHAYAPRLHEALPRRADGVKLKTNTGSQWRVIVQLMNGRVNLDRGWALFAVVHQIKIRYLVTFKLLTHDTLKVTVFNDDGIEVVTKCGRHNDAFAVNV</sequence>
<dbReference type="InterPro" id="IPR003340">
    <property type="entry name" value="B3_DNA-bd"/>
</dbReference>
<dbReference type="PANTHER" id="PTHR31920">
    <property type="entry name" value="B3 DOMAIN-CONTAINING"/>
    <property type="match status" value="1"/>
</dbReference>
<dbReference type="Proteomes" id="UP000019116">
    <property type="component" value="Chromosome 3B"/>
</dbReference>
<dbReference type="Gramene" id="TraesPARA_EIv1.0_0938690.1">
    <property type="protein sequence ID" value="TraesPARA_EIv1.0_0938690.1.CDS"/>
    <property type="gene ID" value="TraesPARA_EIv1.0_0938690"/>
</dbReference>
<keyword evidence="4" id="KW-0804">Transcription</keyword>
<keyword evidence="8" id="KW-1185">Reference proteome</keyword>
<dbReference type="GO" id="GO:0003677">
    <property type="term" value="F:DNA binding"/>
    <property type="evidence" value="ECO:0007669"/>
    <property type="project" value="UniProtKB-KW"/>
</dbReference>
<protein>
    <recommendedName>
        <fullName evidence="6">TF-B3 domain-containing protein</fullName>
    </recommendedName>
</protein>
<accession>A0A3B6FXZ3</accession>
<dbReference type="Gramene" id="TraesNOR3B03G01754650.1">
    <property type="protein sequence ID" value="TraesNOR3B03G01754650.1"/>
    <property type="gene ID" value="TraesNOR3B03G01754650"/>
</dbReference>
<evidence type="ECO:0000259" key="6">
    <source>
        <dbReference type="PROSITE" id="PS50863"/>
    </source>
</evidence>
<evidence type="ECO:0000256" key="2">
    <source>
        <dbReference type="ARBA" id="ARBA00023015"/>
    </source>
</evidence>
<dbReference type="SUPFAM" id="SSF101936">
    <property type="entry name" value="DNA-binding pseudobarrel domain"/>
    <property type="match status" value="1"/>
</dbReference>
<dbReference type="Gramene" id="TraesCS3B03G1114800.1">
    <property type="protein sequence ID" value="TraesCS3B03G1114800.1.CDS"/>
    <property type="gene ID" value="TraesCS3B03G1114800"/>
</dbReference>
<dbReference type="EnsemblPlants" id="TraesCS3B02G451600.1">
    <property type="protein sequence ID" value="TraesCS3B02G451600.1"/>
    <property type="gene ID" value="TraesCS3B02G451600"/>
</dbReference>
<reference evidence="7" key="2">
    <citation type="submission" date="2018-10" db="UniProtKB">
        <authorList>
            <consortium name="EnsemblPlants"/>
        </authorList>
    </citation>
    <scope>IDENTIFICATION</scope>
</reference>
<proteinExistence type="predicted"/>
<dbReference type="GO" id="GO:0005634">
    <property type="term" value="C:nucleus"/>
    <property type="evidence" value="ECO:0007669"/>
    <property type="project" value="UniProtKB-SubCell"/>
</dbReference>
<evidence type="ECO:0000256" key="1">
    <source>
        <dbReference type="ARBA" id="ARBA00004123"/>
    </source>
</evidence>
<evidence type="ECO:0000256" key="4">
    <source>
        <dbReference type="ARBA" id="ARBA00023163"/>
    </source>
</evidence>
<organism evidence="7">
    <name type="scientific">Triticum aestivum</name>
    <name type="common">Wheat</name>
    <dbReference type="NCBI Taxonomy" id="4565"/>
    <lineage>
        <taxon>Eukaryota</taxon>
        <taxon>Viridiplantae</taxon>
        <taxon>Streptophyta</taxon>
        <taxon>Embryophyta</taxon>
        <taxon>Tracheophyta</taxon>
        <taxon>Spermatophyta</taxon>
        <taxon>Magnoliopsida</taxon>
        <taxon>Liliopsida</taxon>
        <taxon>Poales</taxon>
        <taxon>Poaceae</taxon>
        <taxon>BOP clade</taxon>
        <taxon>Pooideae</taxon>
        <taxon>Triticodae</taxon>
        <taxon>Triticeae</taxon>
        <taxon>Triticinae</taxon>
        <taxon>Triticum</taxon>
    </lineage>
</organism>
<dbReference type="InterPro" id="IPR015300">
    <property type="entry name" value="DNA-bd_pseudobarrel_sf"/>
</dbReference>
<dbReference type="PROSITE" id="PS50863">
    <property type="entry name" value="B3"/>
    <property type="match status" value="1"/>
</dbReference>
<dbReference type="Gramene" id="TraesARI3B03G01760400.1">
    <property type="protein sequence ID" value="TraesARI3B03G01760400.1"/>
    <property type="gene ID" value="TraesARI3B03G01760400"/>
</dbReference>
<dbReference type="Gramene" id="TraesLAC3B03G01673230.1">
    <property type="protein sequence ID" value="TraesLAC3B03G01673230.1"/>
    <property type="gene ID" value="TraesLAC3B03G01673230"/>
</dbReference>
<dbReference type="AlphaFoldDB" id="A0A3B6FXZ3"/>
<reference evidence="7" key="1">
    <citation type="submission" date="2018-08" db="EMBL/GenBank/DDBJ databases">
        <authorList>
            <person name="Rossello M."/>
        </authorList>
    </citation>
    <scope>NUCLEOTIDE SEQUENCE [LARGE SCALE GENOMIC DNA]</scope>
    <source>
        <strain evidence="7">cv. Chinese Spring</strain>
    </source>
</reference>
<evidence type="ECO:0000313" key="8">
    <source>
        <dbReference type="Proteomes" id="UP000019116"/>
    </source>
</evidence>
<keyword evidence="5" id="KW-0539">Nucleus</keyword>
<dbReference type="PANTHER" id="PTHR31920:SF55">
    <property type="entry name" value="TF-B3 DOMAIN-CONTAINING PROTEIN"/>
    <property type="match status" value="1"/>
</dbReference>
<dbReference type="SMR" id="A0A3B6FXZ3"/>
<dbReference type="Gramene" id="TraesJAG3B03G01739580.1">
    <property type="protein sequence ID" value="TraesJAG3B03G01739580.1"/>
    <property type="gene ID" value="TraesJAG3B03G01739580"/>
</dbReference>
<comment type="subcellular location">
    <subcellularLocation>
        <location evidence="1">Nucleus</location>
    </subcellularLocation>
</comment>